<reference evidence="1" key="1">
    <citation type="submission" date="2014-07" db="EMBL/GenBank/DDBJ databases">
        <authorList>
            <person name="Martin A.A"/>
            <person name="De Silva N."/>
        </authorList>
    </citation>
    <scope>NUCLEOTIDE SEQUENCE</scope>
</reference>
<sequence>MLGINSFLLIENLNINKEQILYQNLSNSFYVISGFDLNNNKVNIEECKEILRNKTQHLRNEIYRQTRILKNKRLKEIRKLEGPQVKTGNKLGHI</sequence>
<dbReference type="WBParaSite" id="SVE_0963400.1">
    <property type="protein sequence ID" value="SVE_0963400.1"/>
    <property type="gene ID" value="SVE_0963400"/>
</dbReference>
<evidence type="ECO:0000313" key="1">
    <source>
        <dbReference type="Proteomes" id="UP000035680"/>
    </source>
</evidence>
<proteinExistence type="predicted"/>
<evidence type="ECO:0000313" key="2">
    <source>
        <dbReference type="WBParaSite" id="SVE_0963400.1"/>
    </source>
</evidence>
<keyword evidence="1" id="KW-1185">Reference proteome</keyword>
<accession>A0A0K0FKS0</accession>
<dbReference type="AlphaFoldDB" id="A0A0K0FKS0"/>
<protein>
    <submittedName>
        <fullName evidence="2">Uncharacterized protein</fullName>
    </submittedName>
</protein>
<reference evidence="2" key="2">
    <citation type="submission" date="2015-08" db="UniProtKB">
        <authorList>
            <consortium name="WormBaseParasite"/>
        </authorList>
    </citation>
    <scope>IDENTIFICATION</scope>
</reference>
<organism evidence="1 2">
    <name type="scientific">Strongyloides venezuelensis</name>
    <name type="common">Threadworm</name>
    <dbReference type="NCBI Taxonomy" id="75913"/>
    <lineage>
        <taxon>Eukaryota</taxon>
        <taxon>Metazoa</taxon>
        <taxon>Ecdysozoa</taxon>
        <taxon>Nematoda</taxon>
        <taxon>Chromadorea</taxon>
        <taxon>Rhabditida</taxon>
        <taxon>Tylenchina</taxon>
        <taxon>Panagrolaimomorpha</taxon>
        <taxon>Strongyloidoidea</taxon>
        <taxon>Strongyloididae</taxon>
        <taxon>Strongyloides</taxon>
    </lineage>
</organism>
<dbReference type="Proteomes" id="UP000035680">
    <property type="component" value="Unassembled WGS sequence"/>
</dbReference>
<name>A0A0K0FKS0_STRVS</name>